<dbReference type="InterPro" id="IPR043746">
    <property type="entry name" value="DUF5691"/>
</dbReference>
<reference evidence="1" key="1">
    <citation type="journal article" date="2021" name="Front. Microbiol.">
        <title>Comprehensive Comparative Genomics and Phenotyping of Methylobacterium Species.</title>
        <authorList>
            <person name="Alessa O."/>
            <person name="Ogura Y."/>
            <person name="Fujitani Y."/>
            <person name="Takami H."/>
            <person name="Hayashi T."/>
            <person name="Sahin N."/>
            <person name="Tani A."/>
        </authorList>
    </citation>
    <scope>NUCLEOTIDE SEQUENCE</scope>
    <source>
        <strain evidence="1">NBRC 15689</strain>
    </source>
</reference>
<dbReference type="RefSeq" id="WP_238310446.1">
    <property type="nucleotide sequence ID" value="NZ_BPQV01000003.1"/>
</dbReference>
<dbReference type="EMBL" id="BPQV01000003">
    <property type="protein sequence ID" value="GJE26465.1"/>
    <property type="molecule type" value="Genomic_DNA"/>
</dbReference>
<evidence type="ECO:0008006" key="3">
    <source>
        <dbReference type="Google" id="ProtNLM"/>
    </source>
</evidence>
<comment type="caution">
    <text evidence="1">The sequence shown here is derived from an EMBL/GenBank/DDBJ whole genome shotgun (WGS) entry which is preliminary data.</text>
</comment>
<evidence type="ECO:0000313" key="2">
    <source>
        <dbReference type="Proteomes" id="UP001055156"/>
    </source>
</evidence>
<sequence>MGAVPVADGFEAALAAALIGAERAPPALLDDAFPGLAPEADSGGRLLARLAAQGLHHLAGRGLAAEALAPLPPREAAGPECPPAAAARLALLLAGGRTARPRLAEWCALAGAAGVRAPIWLLPALIPYRSDWPEALDRIAGPEIAWFRQACGGEASPAAGRDWTEGTTEERRAAFAAFRQRDPEGARAALEAGFRAEKAEMRHALVSILEIGLSEADEPFLEACLDDRSSGVRAAAQGLLPRLPRSRLAARMGARTRAALAVESKRRLLGGTKHALVVTLPEESPALARDGVEPNAYERRGGGTRAGLLRDILARAPLHVFAEHPPRLWIELGLHSEFAEAIFEGFFASVRRERDPDWVRAQAAVLGEAYAGRLSGIRPTNPLRERWARTVALLPAEEWERTVAAALPRGAIEDAFALLVTGPPVFSEGFGAACLDWLASVTRGSRADRDGLAKTWLLDRLGERIAPTEDAAAAAAAILARLPEGEDQRLHGQLAAFAETLELRVALRRDFA</sequence>
<protein>
    <recommendedName>
        <fullName evidence="3">HEAT repeat domain-containing protein</fullName>
    </recommendedName>
</protein>
<dbReference type="Pfam" id="PF18944">
    <property type="entry name" value="DUF5691"/>
    <property type="match status" value="1"/>
</dbReference>
<proteinExistence type="predicted"/>
<organism evidence="1 2">
    <name type="scientific">Methylobacterium organophilum</name>
    <dbReference type="NCBI Taxonomy" id="410"/>
    <lineage>
        <taxon>Bacteria</taxon>
        <taxon>Pseudomonadati</taxon>
        <taxon>Pseudomonadota</taxon>
        <taxon>Alphaproteobacteria</taxon>
        <taxon>Hyphomicrobiales</taxon>
        <taxon>Methylobacteriaceae</taxon>
        <taxon>Methylobacterium</taxon>
    </lineage>
</organism>
<accession>A0ABQ4T6B3</accession>
<dbReference type="Proteomes" id="UP001055156">
    <property type="component" value="Unassembled WGS sequence"/>
</dbReference>
<name>A0ABQ4T6B3_METOR</name>
<keyword evidence="2" id="KW-1185">Reference proteome</keyword>
<evidence type="ECO:0000313" key="1">
    <source>
        <dbReference type="EMBL" id="GJE26465.1"/>
    </source>
</evidence>
<gene>
    <name evidence="1" type="ORF">LKMONMHP_1316</name>
</gene>
<reference evidence="1" key="2">
    <citation type="submission" date="2021-08" db="EMBL/GenBank/DDBJ databases">
        <authorList>
            <person name="Tani A."/>
            <person name="Ola A."/>
            <person name="Ogura Y."/>
            <person name="Katsura K."/>
            <person name="Hayashi T."/>
        </authorList>
    </citation>
    <scope>NUCLEOTIDE SEQUENCE</scope>
    <source>
        <strain evidence="1">NBRC 15689</strain>
    </source>
</reference>